<dbReference type="InterPro" id="IPR035897">
    <property type="entry name" value="Toll_tir_struct_dom_sf"/>
</dbReference>
<dbReference type="Proteomes" id="UP000712673">
    <property type="component" value="Unassembled WGS sequence"/>
</dbReference>
<dbReference type="AlphaFoldDB" id="A0A938AZL7"/>
<dbReference type="PROSITE" id="PS50104">
    <property type="entry name" value="TIR"/>
    <property type="match status" value="1"/>
</dbReference>
<evidence type="ECO:0000256" key="2">
    <source>
        <dbReference type="SAM" id="MobiDB-lite"/>
    </source>
</evidence>
<dbReference type="EMBL" id="VGLS01000050">
    <property type="protein sequence ID" value="MBM3222747.1"/>
    <property type="molecule type" value="Genomic_DNA"/>
</dbReference>
<dbReference type="Gene3D" id="3.40.50.10140">
    <property type="entry name" value="Toll/interleukin-1 receptor homology (TIR) domain"/>
    <property type="match status" value="1"/>
</dbReference>
<protein>
    <submittedName>
        <fullName evidence="4">TIR domain-containing protein</fullName>
    </submittedName>
</protein>
<feature type="region of interest" description="Disordered" evidence="2">
    <location>
        <begin position="243"/>
        <end position="280"/>
    </location>
</feature>
<dbReference type="Pfam" id="PF13676">
    <property type="entry name" value="TIR_2"/>
    <property type="match status" value="1"/>
</dbReference>
<name>A0A938AZL7_UNCTE</name>
<sequence length="280" mass="31676">MPQQDRLHRRLRDLQAQWERLSQLLQAVQQQYDLETRGEERLRLQALLTQREAERQQVEAQMQGLEQALAGSAGPGSVAPVPPGPAVTPPLATQPVTLFYSYARADLALRDQLATHLALLQREGIIGSWYDRLIEPGTVWEPQILGRLESAEIILLLVSADFLASEYCWREEVSRAMARHQAGTARVIPILLRPADWATAPFHVLQALPSDARPVTSWPDRDAAFVDIARGIRQVAQRLRQERLAQQEAEQRAGQIDWAQASHRSPPSQQWFDGEEPRPF</sequence>
<dbReference type="InterPro" id="IPR000157">
    <property type="entry name" value="TIR_dom"/>
</dbReference>
<accession>A0A938AZL7</accession>
<feature type="coiled-coil region" evidence="1">
    <location>
        <begin position="11"/>
        <end position="68"/>
    </location>
</feature>
<gene>
    <name evidence="4" type="ORF">FJZ47_02940</name>
</gene>
<evidence type="ECO:0000313" key="5">
    <source>
        <dbReference type="Proteomes" id="UP000712673"/>
    </source>
</evidence>
<evidence type="ECO:0000313" key="4">
    <source>
        <dbReference type="EMBL" id="MBM3222747.1"/>
    </source>
</evidence>
<evidence type="ECO:0000256" key="1">
    <source>
        <dbReference type="SAM" id="Coils"/>
    </source>
</evidence>
<dbReference type="GO" id="GO:0007165">
    <property type="term" value="P:signal transduction"/>
    <property type="evidence" value="ECO:0007669"/>
    <property type="project" value="InterPro"/>
</dbReference>
<comment type="caution">
    <text evidence="4">The sequence shown here is derived from an EMBL/GenBank/DDBJ whole genome shotgun (WGS) entry which is preliminary data.</text>
</comment>
<reference evidence="4" key="1">
    <citation type="submission" date="2019-03" db="EMBL/GenBank/DDBJ databases">
        <title>Lake Tanganyika Metagenome-Assembled Genomes (MAGs).</title>
        <authorList>
            <person name="Tran P."/>
        </authorList>
    </citation>
    <scope>NUCLEOTIDE SEQUENCE</scope>
    <source>
        <strain evidence="4">K_DeepCast_65m_m2_066</strain>
    </source>
</reference>
<keyword evidence="1" id="KW-0175">Coiled coil</keyword>
<feature type="compositionally biased region" description="Polar residues" evidence="2">
    <location>
        <begin position="262"/>
        <end position="271"/>
    </location>
</feature>
<feature type="domain" description="TIR" evidence="3">
    <location>
        <begin position="94"/>
        <end position="236"/>
    </location>
</feature>
<dbReference type="SUPFAM" id="SSF52200">
    <property type="entry name" value="Toll/Interleukin receptor TIR domain"/>
    <property type="match status" value="1"/>
</dbReference>
<organism evidence="4 5">
    <name type="scientific">Tectimicrobiota bacterium</name>
    <dbReference type="NCBI Taxonomy" id="2528274"/>
    <lineage>
        <taxon>Bacteria</taxon>
        <taxon>Pseudomonadati</taxon>
        <taxon>Nitrospinota/Tectimicrobiota group</taxon>
        <taxon>Candidatus Tectimicrobiota</taxon>
    </lineage>
</organism>
<dbReference type="SMART" id="SM00255">
    <property type="entry name" value="TIR"/>
    <property type="match status" value="1"/>
</dbReference>
<evidence type="ECO:0000259" key="3">
    <source>
        <dbReference type="PROSITE" id="PS50104"/>
    </source>
</evidence>
<proteinExistence type="predicted"/>